<name>A0A0A9HDY9_ARUDO</name>
<protein>
    <submittedName>
        <fullName evidence="1">Uncharacterized protein</fullName>
    </submittedName>
</protein>
<reference evidence="1" key="2">
    <citation type="journal article" date="2015" name="Data Brief">
        <title>Shoot transcriptome of the giant reed, Arundo donax.</title>
        <authorList>
            <person name="Barrero R.A."/>
            <person name="Guerrero F.D."/>
            <person name="Moolhuijzen P."/>
            <person name="Goolsby J.A."/>
            <person name="Tidwell J."/>
            <person name="Bellgard S.E."/>
            <person name="Bellgard M.I."/>
        </authorList>
    </citation>
    <scope>NUCLEOTIDE SEQUENCE</scope>
    <source>
        <tissue evidence="1">Shoot tissue taken approximately 20 cm above the soil surface</tissue>
    </source>
</reference>
<evidence type="ECO:0000313" key="1">
    <source>
        <dbReference type="EMBL" id="JAE34029.1"/>
    </source>
</evidence>
<dbReference type="EMBL" id="GBRH01163867">
    <property type="protein sequence ID" value="JAE34029.1"/>
    <property type="molecule type" value="Transcribed_RNA"/>
</dbReference>
<proteinExistence type="predicted"/>
<accession>A0A0A9HDY9</accession>
<sequence length="16" mass="1903">MPVEMVLINSYSMLLY</sequence>
<dbReference type="AlphaFoldDB" id="A0A0A9HDY9"/>
<organism evidence="1">
    <name type="scientific">Arundo donax</name>
    <name type="common">Giant reed</name>
    <name type="synonym">Donax arundinaceus</name>
    <dbReference type="NCBI Taxonomy" id="35708"/>
    <lineage>
        <taxon>Eukaryota</taxon>
        <taxon>Viridiplantae</taxon>
        <taxon>Streptophyta</taxon>
        <taxon>Embryophyta</taxon>
        <taxon>Tracheophyta</taxon>
        <taxon>Spermatophyta</taxon>
        <taxon>Magnoliopsida</taxon>
        <taxon>Liliopsida</taxon>
        <taxon>Poales</taxon>
        <taxon>Poaceae</taxon>
        <taxon>PACMAD clade</taxon>
        <taxon>Arundinoideae</taxon>
        <taxon>Arundineae</taxon>
        <taxon>Arundo</taxon>
    </lineage>
</organism>
<reference evidence="1" key="1">
    <citation type="submission" date="2014-09" db="EMBL/GenBank/DDBJ databases">
        <authorList>
            <person name="Magalhaes I.L.F."/>
            <person name="Oliveira U."/>
            <person name="Santos F.R."/>
            <person name="Vidigal T.H.D.A."/>
            <person name="Brescovit A.D."/>
            <person name="Santos A.J."/>
        </authorList>
    </citation>
    <scope>NUCLEOTIDE SEQUENCE</scope>
    <source>
        <tissue evidence="1">Shoot tissue taken approximately 20 cm above the soil surface</tissue>
    </source>
</reference>